<dbReference type="SUPFAM" id="SSF49899">
    <property type="entry name" value="Concanavalin A-like lectins/glucanases"/>
    <property type="match status" value="1"/>
</dbReference>
<dbReference type="Gene3D" id="2.60.120.200">
    <property type="match status" value="1"/>
</dbReference>
<keyword evidence="1" id="KW-0732">Signal</keyword>
<dbReference type="InterPro" id="IPR013320">
    <property type="entry name" value="ConA-like_dom_sf"/>
</dbReference>
<evidence type="ECO:0000259" key="3">
    <source>
        <dbReference type="SMART" id="SM00560"/>
    </source>
</evidence>
<feature type="domain" description="LamG-like jellyroll fold" evidence="3">
    <location>
        <begin position="54"/>
        <end position="190"/>
    </location>
</feature>
<dbReference type="InterPro" id="IPR006558">
    <property type="entry name" value="LamG-like"/>
</dbReference>
<feature type="non-terminal residue" evidence="4">
    <location>
        <position position="240"/>
    </location>
</feature>
<dbReference type="Pfam" id="PF13385">
    <property type="entry name" value="Laminin_G_3"/>
    <property type="match status" value="1"/>
</dbReference>
<comment type="caution">
    <text evidence="4">The sequence shown here is derived from an EMBL/GenBank/DDBJ whole genome shotgun (WGS) entry which is preliminary data.</text>
</comment>
<evidence type="ECO:0000313" key="4">
    <source>
        <dbReference type="EMBL" id="GAG32195.1"/>
    </source>
</evidence>
<dbReference type="EMBL" id="BARS01049369">
    <property type="protein sequence ID" value="GAG32195.1"/>
    <property type="molecule type" value="Genomic_DNA"/>
</dbReference>
<dbReference type="SMART" id="SM00560">
    <property type="entry name" value="LamGL"/>
    <property type="match status" value="1"/>
</dbReference>
<proteinExistence type="predicted"/>
<keyword evidence="2" id="KW-1015">Disulfide bond</keyword>
<gene>
    <name evidence="4" type="ORF">S01H1_73853</name>
</gene>
<sequence length="240" mass="25655">QSNDGDLAGTCPGGATCPSWSNSGKFGKALDFDGTDDYVNADTASDDINTATGSVSAWIRREFEDTVAVNPAVFDIRTDGNNNIQIYYNAGDDIWRFKYKAGGTSATVSQAPGVIPKDTWTHVVLTWDTGEDEVRGYVNGVEVGVKQTGLGTWSGAVVYTYIGRFQSNAADIYDGLIDEVKIYPFALTEDEVKVEYNRGSAQVLGAAGTDASGNPVWSSERAYCPPGDTTANCGPIAEWK</sequence>
<dbReference type="AlphaFoldDB" id="X0WNG9"/>
<evidence type="ECO:0000256" key="1">
    <source>
        <dbReference type="ARBA" id="ARBA00022729"/>
    </source>
</evidence>
<protein>
    <recommendedName>
        <fullName evidence="3">LamG-like jellyroll fold domain-containing protein</fullName>
    </recommendedName>
</protein>
<organism evidence="4">
    <name type="scientific">marine sediment metagenome</name>
    <dbReference type="NCBI Taxonomy" id="412755"/>
    <lineage>
        <taxon>unclassified sequences</taxon>
        <taxon>metagenomes</taxon>
        <taxon>ecological metagenomes</taxon>
    </lineage>
</organism>
<reference evidence="4" key="1">
    <citation type="journal article" date="2014" name="Front. Microbiol.">
        <title>High frequency of phylogenetically diverse reductive dehalogenase-homologous genes in deep subseafloor sedimentary metagenomes.</title>
        <authorList>
            <person name="Kawai M."/>
            <person name="Futagami T."/>
            <person name="Toyoda A."/>
            <person name="Takaki Y."/>
            <person name="Nishi S."/>
            <person name="Hori S."/>
            <person name="Arai W."/>
            <person name="Tsubouchi T."/>
            <person name="Morono Y."/>
            <person name="Uchiyama I."/>
            <person name="Ito T."/>
            <person name="Fujiyama A."/>
            <person name="Inagaki F."/>
            <person name="Takami H."/>
        </authorList>
    </citation>
    <scope>NUCLEOTIDE SEQUENCE</scope>
    <source>
        <strain evidence="4">Expedition CK06-06</strain>
    </source>
</reference>
<name>X0WNG9_9ZZZZ</name>
<feature type="non-terminal residue" evidence="4">
    <location>
        <position position="1"/>
    </location>
</feature>
<accession>X0WNG9</accession>
<evidence type="ECO:0000256" key="2">
    <source>
        <dbReference type="ARBA" id="ARBA00023157"/>
    </source>
</evidence>